<dbReference type="PANTHER" id="PTHR43833:SF9">
    <property type="entry name" value="POTASSIUM CHANNEL PROTEIN YUGO-RELATED"/>
    <property type="match status" value="1"/>
</dbReference>
<sequence>MSSHTVLIGFGERGQQVVSAMFGPQLQALAVIDTDLARANHISQRGARPVIGNGTDVVALREAGVPRAMRVIVTVADDAVALRVLCAVRWLNEHAIVVIAFHDPQWRELGLYLGADHVVVDEAPLEDFTRDPGDLVLVERAVLASEVGLHLSECAPRILAAVRGSDHRWRDQPRPHVLRAGDRLLELCTKYA</sequence>
<accession>A0ABU4U203</accession>
<dbReference type="EMBL" id="JAXAVV010000020">
    <property type="protein sequence ID" value="MDX8054373.1"/>
    <property type="molecule type" value="Genomic_DNA"/>
</dbReference>
<dbReference type="Pfam" id="PF02254">
    <property type="entry name" value="TrkA_N"/>
    <property type="match status" value="1"/>
</dbReference>
<reference evidence="2 3" key="2">
    <citation type="submission" date="2023-11" db="EMBL/GenBank/DDBJ databases">
        <authorList>
            <person name="Lara A.C."/>
            <person name="Chronakova A."/>
        </authorList>
    </citation>
    <scope>NUCLEOTIDE SEQUENCE [LARGE SCALE GENOMIC DNA]</scope>
    <source>
        <strain evidence="2 3">BCCO 10_0798</strain>
    </source>
</reference>
<gene>
    <name evidence="2" type="ORF">SK571_33815</name>
</gene>
<dbReference type="PANTHER" id="PTHR43833">
    <property type="entry name" value="POTASSIUM CHANNEL PROTEIN 2-RELATED-RELATED"/>
    <property type="match status" value="1"/>
</dbReference>
<dbReference type="SUPFAM" id="SSF51735">
    <property type="entry name" value="NAD(P)-binding Rossmann-fold domains"/>
    <property type="match status" value="1"/>
</dbReference>
<dbReference type="InterPro" id="IPR050721">
    <property type="entry name" value="Trk_Ktr_HKT_K-transport"/>
</dbReference>
<protein>
    <submittedName>
        <fullName evidence="2">NAD(P)-binding protein</fullName>
    </submittedName>
</protein>
<dbReference type="RefSeq" id="WP_319988165.1">
    <property type="nucleotide sequence ID" value="NZ_JAXAVV010000020.1"/>
</dbReference>
<dbReference type="InterPro" id="IPR036291">
    <property type="entry name" value="NAD(P)-bd_dom_sf"/>
</dbReference>
<dbReference type="Proteomes" id="UP001271792">
    <property type="component" value="Unassembled WGS sequence"/>
</dbReference>
<dbReference type="InterPro" id="IPR003148">
    <property type="entry name" value="RCK_N"/>
</dbReference>
<reference evidence="2 3" key="1">
    <citation type="submission" date="2023-11" db="EMBL/GenBank/DDBJ databases">
        <title>Lentzea sokolovensis, sp. nov., Lentzea kristufkii, sp. nov., and Lentzea miocenensis, sp. nov., rare actinobacteria from Sokolov Coal Basin, Miocene lacustrine sediment, Czech Republic.</title>
        <authorList>
            <person name="Lara A."/>
            <person name="Kotroba L."/>
            <person name="Nouioui I."/>
            <person name="Neumann-Schaal M."/>
            <person name="Mast Y."/>
            <person name="Chronakova A."/>
        </authorList>
    </citation>
    <scope>NUCLEOTIDE SEQUENCE [LARGE SCALE GENOMIC DNA]</scope>
    <source>
        <strain evidence="2 3">BCCO 10_0798</strain>
    </source>
</reference>
<evidence type="ECO:0000259" key="1">
    <source>
        <dbReference type="Pfam" id="PF02254"/>
    </source>
</evidence>
<dbReference type="Gene3D" id="3.40.50.720">
    <property type="entry name" value="NAD(P)-binding Rossmann-like Domain"/>
    <property type="match status" value="1"/>
</dbReference>
<evidence type="ECO:0000313" key="2">
    <source>
        <dbReference type="EMBL" id="MDX8054373.1"/>
    </source>
</evidence>
<comment type="caution">
    <text evidence="2">The sequence shown here is derived from an EMBL/GenBank/DDBJ whole genome shotgun (WGS) entry which is preliminary data.</text>
</comment>
<feature type="domain" description="RCK N-terminal" evidence="1">
    <location>
        <begin position="6"/>
        <end position="120"/>
    </location>
</feature>
<proteinExistence type="predicted"/>
<name>A0ABU4U203_9PSEU</name>
<organism evidence="2 3">
    <name type="scientific">Lentzea kristufekii</name>
    <dbReference type="NCBI Taxonomy" id="3095430"/>
    <lineage>
        <taxon>Bacteria</taxon>
        <taxon>Bacillati</taxon>
        <taxon>Actinomycetota</taxon>
        <taxon>Actinomycetes</taxon>
        <taxon>Pseudonocardiales</taxon>
        <taxon>Pseudonocardiaceae</taxon>
        <taxon>Lentzea</taxon>
    </lineage>
</organism>
<evidence type="ECO:0000313" key="3">
    <source>
        <dbReference type="Proteomes" id="UP001271792"/>
    </source>
</evidence>
<keyword evidence="3" id="KW-1185">Reference proteome</keyword>